<feature type="domain" description="Retrotransposon gag" evidence="1">
    <location>
        <begin position="280"/>
        <end position="347"/>
    </location>
</feature>
<dbReference type="PANTHER" id="PTHR12917:SF18">
    <property type="entry name" value="DNA DAMAGE-INDUCIBLE PROTEIN 1-LIKE"/>
    <property type="match status" value="1"/>
</dbReference>
<proteinExistence type="predicted"/>
<gene>
    <name evidence="2" type="ORF">CK203_101462</name>
</gene>
<dbReference type="InterPro" id="IPR021109">
    <property type="entry name" value="Peptidase_aspartic_dom_sf"/>
</dbReference>
<dbReference type="AlphaFoldDB" id="A0A438BRG4"/>
<evidence type="ECO:0000313" key="2">
    <source>
        <dbReference type="EMBL" id="RVW13538.1"/>
    </source>
</evidence>
<organism evidence="2 3">
    <name type="scientific">Vitis vinifera</name>
    <name type="common">Grape</name>
    <dbReference type="NCBI Taxonomy" id="29760"/>
    <lineage>
        <taxon>Eukaryota</taxon>
        <taxon>Viridiplantae</taxon>
        <taxon>Streptophyta</taxon>
        <taxon>Embryophyta</taxon>
        <taxon>Tracheophyta</taxon>
        <taxon>Spermatophyta</taxon>
        <taxon>Magnoliopsida</taxon>
        <taxon>eudicotyledons</taxon>
        <taxon>Gunneridae</taxon>
        <taxon>Pentapetalae</taxon>
        <taxon>rosids</taxon>
        <taxon>Vitales</taxon>
        <taxon>Vitaceae</taxon>
        <taxon>Viteae</taxon>
        <taxon>Vitis</taxon>
    </lineage>
</organism>
<reference evidence="2 3" key="1">
    <citation type="journal article" date="2018" name="PLoS Genet.">
        <title>Population sequencing reveals clonal diversity and ancestral inbreeding in the grapevine cultivar Chardonnay.</title>
        <authorList>
            <person name="Roach M.J."/>
            <person name="Johnson D.L."/>
            <person name="Bohlmann J."/>
            <person name="van Vuuren H.J."/>
            <person name="Jones S.J."/>
            <person name="Pretorius I.S."/>
            <person name="Schmidt S.A."/>
            <person name="Borneman A.R."/>
        </authorList>
    </citation>
    <scope>NUCLEOTIDE SEQUENCE [LARGE SCALE GENOMIC DNA]</scope>
    <source>
        <strain evidence="3">cv. Chardonnay</strain>
        <tissue evidence="2">Leaf</tissue>
    </source>
</reference>
<dbReference type="InterPro" id="IPR005162">
    <property type="entry name" value="Retrotrans_gag_dom"/>
</dbReference>
<evidence type="ECO:0000259" key="1">
    <source>
        <dbReference type="Pfam" id="PF03732"/>
    </source>
</evidence>
<dbReference type="SUPFAM" id="SSF50630">
    <property type="entry name" value="Acid proteases"/>
    <property type="match status" value="1"/>
</dbReference>
<dbReference type="PANTHER" id="PTHR12917">
    <property type="entry name" value="ASPARTYL PROTEASE DDI-RELATED"/>
    <property type="match status" value="1"/>
</dbReference>
<dbReference type="Gene3D" id="2.40.70.10">
    <property type="entry name" value="Acid Proteases"/>
    <property type="match status" value="1"/>
</dbReference>
<dbReference type="Pfam" id="PF03732">
    <property type="entry name" value="Retrotrans_gag"/>
    <property type="match status" value="1"/>
</dbReference>
<dbReference type="EMBL" id="QGNW01002650">
    <property type="protein sequence ID" value="RVW13538.1"/>
    <property type="molecule type" value="Genomic_DNA"/>
</dbReference>
<comment type="caution">
    <text evidence="2">The sequence shown here is derived from an EMBL/GenBank/DDBJ whole genome shotgun (WGS) entry which is preliminary data.</text>
</comment>
<name>A0A438BRG4_VITVI</name>
<dbReference type="Pfam" id="PF13975">
    <property type="entry name" value="gag-asp_proteas"/>
    <property type="match status" value="1"/>
</dbReference>
<evidence type="ECO:0000313" key="3">
    <source>
        <dbReference type="Proteomes" id="UP000288805"/>
    </source>
</evidence>
<protein>
    <recommendedName>
        <fullName evidence="1">Retrotransposon gag domain-containing protein</fullName>
    </recommendedName>
</protein>
<sequence>MSEDRIPDVRYPSGWNVGGQDSGCEISRWNEGEFPTGGMRENFRPGGMSNATYRKGSSACPRRGSHAALFRENPQWVVMQAVLGGCITTKEKLQVEINTSWEGFPVTSLCPCFLWFAIVCMRFEKAGKEVGIKASTRDGWCSAMEASRERMTQIEEALGEWPREDGTVASWAEHTMGKVQAQRSLLESHDNFYEEKLAEFKTEMQSQIDDFKETLQSYGEDITILKKAVLQGSASGPEAPSKVRVPKPKGFNGNRNTKELEKFLWDIEVEDNAEFGRPQITTWETLKKELKDQFLPTNTAWVAREALKRLRHTGSVREYVKEFSSLMLDIKNMSEEDKLFNFMSGLQGWAQTEFRRQGVRDLPVAMAAANCLVDYKMVEPSPPRRDPVQKSLMHVHAVVNGVQVKALVDNGVTHNFVAAREATRLGLKLEEDTSRIKAVNSKAQKIHRVAKNVPMQIGDWKDTCSLLYVPLDDFDLILGVDFLLRAKVALILHLGGLMVLEEKQPCFVQALRAKDGGKG</sequence>
<dbReference type="CDD" id="cd00303">
    <property type="entry name" value="retropepsin_like"/>
    <property type="match status" value="1"/>
</dbReference>
<dbReference type="Proteomes" id="UP000288805">
    <property type="component" value="Unassembled WGS sequence"/>
</dbReference>
<accession>A0A438BRG4</accession>